<feature type="transmembrane region" description="Helical" evidence="1">
    <location>
        <begin position="279"/>
        <end position="299"/>
    </location>
</feature>
<dbReference type="EMBL" id="VJOL01000011">
    <property type="protein sequence ID" value="TSE30660.1"/>
    <property type="molecule type" value="Genomic_DNA"/>
</dbReference>
<evidence type="ECO:0000313" key="3">
    <source>
        <dbReference type="EMBL" id="TSE30660.1"/>
    </source>
</evidence>
<feature type="transmembrane region" description="Helical" evidence="1">
    <location>
        <begin position="306"/>
        <end position="324"/>
    </location>
</feature>
<feature type="transmembrane region" description="Helical" evidence="1">
    <location>
        <begin position="90"/>
        <end position="111"/>
    </location>
</feature>
<evidence type="ECO:0000313" key="4">
    <source>
        <dbReference type="Proteomes" id="UP000318542"/>
    </source>
</evidence>
<keyword evidence="1" id="KW-0472">Membrane</keyword>
<reference evidence="3 4" key="1">
    <citation type="submission" date="2019-07" db="EMBL/GenBank/DDBJ databases">
        <title>Tepidimonas thermarum AA-1 draft genome.</title>
        <authorList>
            <person name="Da Costa M.S."/>
            <person name="Froufe H.J.C."/>
            <person name="Egas C."/>
            <person name="Albuquerque L."/>
        </authorList>
    </citation>
    <scope>NUCLEOTIDE SEQUENCE [LARGE SCALE GENOMIC DNA]</scope>
    <source>
        <strain evidence="3 4">AA-1</strain>
    </source>
</reference>
<keyword evidence="1" id="KW-1133">Transmembrane helix</keyword>
<comment type="caution">
    <text evidence="3">The sequence shown here is derived from an EMBL/GenBank/DDBJ whole genome shotgun (WGS) entry which is preliminary data.</text>
</comment>
<dbReference type="Pfam" id="PF04892">
    <property type="entry name" value="VanZ"/>
    <property type="match status" value="1"/>
</dbReference>
<accession>A0A554X492</accession>
<feature type="transmembrane region" description="Helical" evidence="1">
    <location>
        <begin position="224"/>
        <end position="242"/>
    </location>
</feature>
<name>A0A554X492_9BURK</name>
<dbReference type="AlphaFoldDB" id="A0A554X492"/>
<keyword evidence="4" id="KW-1185">Reference proteome</keyword>
<feature type="transmembrane region" description="Helical" evidence="1">
    <location>
        <begin position="351"/>
        <end position="369"/>
    </location>
</feature>
<feature type="transmembrane region" description="Helical" evidence="1">
    <location>
        <begin position="249"/>
        <end position="273"/>
    </location>
</feature>
<feature type="transmembrane region" description="Helical" evidence="1">
    <location>
        <begin position="162"/>
        <end position="179"/>
    </location>
</feature>
<dbReference type="RefSeq" id="WP_246098911.1">
    <property type="nucleotide sequence ID" value="NZ_VJOL01000011.1"/>
</dbReference>
<evidence type="ECO:0000256" key="1">
    <source>
        <dbReference type="SAM" id="Phobius"/>
    </source>
</evidence>
<gene>
    <name evidence="3" type="ORF">Tther_00900</name>
</gene>
<evidence type="ECO:0000259" key="2">
    <source>
        <dbReference type="Pfam" id="PF04892"/>
    </source>
</evidence>
<dbReference type="Proteomes" id="UP000318542">
    <property type="component" value="Unassembled WGS sequence"/>
</dbReference>
<feature type="transmembrane region" description="Helical" evidence="1">
    <location>
        <begin position="123"/>
        <end position="141"/>
    </location>
</feature>
<protein>
    <submittedName>
        <fullName evidence="3">VanZ like family protein</fullName>
    </submittedName>
</protein>
<sequence length="381" mass="41265">MRQSTTAVSGRTRHLSLAWPLLAGYGALVVYASLFPFEGWRSQGVAPWAFLAAPWPRYWTGFDVMVNLVGYAPVGALLTVALVRSGWRRMALALGCIGPALLSLALEATQTYLPQRVPSQLDAALNTAGGVVGACAAWLLLRWRWLGPWTQFRARWQQPGGQMAWVVLLLWPLAVLYPTPVPFGTGQFWPRLEGVLRRAVEGSPLQAWLPERAPLAPPGPLTEALLVALSLWLPVLLGYASVRRLGQRIAFALGFGALALACGAVSAGLSFGPAHAWDWLTPATQLGLGMAGAMAVFALPLRTRLAALLAVLAGGVLLGVLNRVPDPAYLGEWLQAWEQGRFSRFHGLSQWLGWLWPWAALAAAARLALHRPEGPSYNRTP</sequence>
<keyword evidence="1" id="KW-0812">Transmembrane</keyword>
<organism evidence="3 4">
    <name type="scientific">Tepidimonas thermarum</name>
    <dbReference type="NCBI Taxonomy" id="335431"/>
    <lineage>
        <taxon>Bacteria</taxon>
        <taxon>Pseudomonadati</taxon>
        <taxon>Pseudomonadota</taxon>
        <taxon>Betaproteobacteria</taxon>
        <taxon>Burkholderiales</taxon>
        <taxon>Tepidimonas</taxon>
    </lineage>
</organism>
<feature type="transmembrane region" description="Helical" evidence="1">
    <location>
        <begin position="12"/>
        <end position="34"/>
    </location>
</feature>
<feature type="transmembrane region" description="Helical" evidence="1">
    <location>
        <begin position="64"/>
        <end position="83"/>
    </location>
</feature>
<feature type="domain" description="VanZ-like" evidence="2">
    <location>
        <begin position="32"/>
        <end position="140"/>
    </location>
</feature>
<proteinExistence type="predicted"/>
<dbReference type="InterPro" id="IPR006976">
    <property type="entry name" value="VanZ-like"/>
</dbReference>